<evidence type="ECO:0000256" key="2">
    <source>
        <dbReference type="ARBA" id="ARBA00004613"/>
    </source>
</evidence>
<dbReference type="PANTHER" id="PTHR24136:SF15">
    <property type="entry name" value="ANK_REP_REGION DOMAIN-CONTAINING PROTEIN"/>
    <property type="match status" value="1"/>
</dbReference>
<keyword evidence="12" id="KW-0472">Membrane</keyword>
<comment type="subcellular location">
    <subcellularLocation>
        <location evidence="2">Secreted</location>
    </subcellularLocation>
    <subcellularLocation>
        <location evidence="1">Target cell membrane</location>
    </subcellularLocation>
</comment>
<dbReference type="EMBL" id="BPLR01020788">
    <property type="protein sequence ID" value="GIX82517.1"/>
    <property type="molecule type" value="Genomic_DNA"/>
</dbReference>
<dbReference type="InterPro" id="IPR002110">
    <property type="entry name" value="Ankyrin_rpt"/>
</dbReference>
<keyword evidence="12" id="KW-1053">Target membrane</keyword>
<evidence type="ECO:0000256" key="5">
    <source>
        <dbReference type="ARBA" id="ARBA00022525"/>
    </source>
</evidence>
<dbReference type="GO" id="GO:0090729">
    <property type="term" value="F:toxin activity"/>
    <property type="evidence" value="ECO:0007669"/>
    <property type="project" value="UniProtKB-KW"/>
</dbReference>
<evidence type="ECO:0000256" key="11">
    <source>
        <dbReference type="ARBA" id="ARBA00023043"/>
    </source>
</evidence>
<dbReference type="AlphaFoldDB" id="A0AAV4NCQ1"/>
<dbReference type="InterPro" id="IPR036770">
    <property type="entry name" value="Ankyrin_rpt-contain_sf"/>
</dbReference>
<evidence type="ECO:0000256" key="3">
    <source>
        <dbReference type="ARBA" id="ARBA00005949"/>
    </source>
</evidence>
<name>A0AAV4NCQ1_CAEEX</name>
<accession>A0AAV4NCQ1</accession>
<organism evidence="14 15">
    <name type="scientific">Caerostris extrusa</name>
    <name type="common">Bark spider</name>
    <name type="synonym">Caerostris bankana</name>
    <dbReference type="NCBI Taxonomy" id="172846"/>
    <lineage>
        <taxon>Eukaryota</taxon>
        <taxon>Metazoa</taxon>
        <taxon>Ecdysozoa</taxon>
        <taxon>Arthropoda</taxon>
        <taxon>Chelicerata</taxon>
        <taxon>Arachnida</taxon>
        <taxon>Araneae</taxon>
        <taxon>Araneomorphae</taxon>
        <taxon>Entelegynae</taxon>
        <taxon>Araneoidea</taxon>
        <taxon>Araneidae</taxon>
        <taxon>Caerostris</taxon>
    </lineage>
</organism>
<evidence type="ECO:0000256" key="4">
    <source>
        <dbReference type="ARBA" id="ARBA00022483"/>
    </source>
</evidence>
<keyword evidence="11 13" id="KW-0040">ANK repeat</keyword>
<sequence>MCRDITKIWSKCTRIPLMCSCFSGSIDCTKLLLKMGADVHAPQGQTTSLHIACQEDKVECAELLIKYGANINALNQNRATPFCIIAFSMEVHSAQNYF</sequence>
<dbReference type="GO" id="GO:0045732">
    <property type="term" value="P:positive regulation of protein catabolic process"/>
    <property type="evidence" value="ECO:0007669"/>
    <property type="project" value="TreeGrafter"/>
</dbReference>
<comment type="caution">
    <text evidence="14">The sequence shown here is derived from an EMBL/GenBank/DDBJ whole genome shotgun (WGS) entry which is preliminary data.</text>
</comment>
<dbReference type="GO" id="GO:0044231">
    <property type="term" value="C:host cell presynaptic membrane"/>
    <property type="evidence" value="ECO:0007669"/>
    <property type="project" value="UniProtKB-KW"/>
</dbReference>
<dbReference type="SMART" id="SM00248">
    <property type="entry name" value="ANK"/>
    <property type="match status" value="2"/>
</dbReference>
<proteinExistence type="inferred from homology"/>
<keyword evidence="8" id="KW-0528">Neurotoxin</keyword>
<feature type="repeat" description="ANK" evidence="13">
    <location>
        <begin position="44"/>
        <end position="76"/>
    </location>
</feature>
<evidence type="ECO:0000256" key="10">
    <source>
        <dbReference type="ARBA" id="ARBA00023028"/>
    </source>
</evidence>
<dbReference type="GO" id="GO:0006887">
    <property type="term" value="P:exocytosis"/>
    <property type="evidence" value="ECO:0007669"/>
    <property type="project" value="UniProtKB-KW"/>
</dbReference>
<keyword evidence="6" id="KW-1052">Target cell membrane</keyword>
<dbReference type="GO" id="GO:0044218">
    <property type="term" value="C:other organism cell membrane"/>
    <property type="evidence" value="ECO:0007669"/>
    <property type="project" value="UniProtKB-KW"/>
</dbReference>
<keyword evidence="7" id="KW-0800">Toxin</keyword>
<keyword evidence="4" id="KW-0268">Exocytosis</keyword>
<evidence type="ECO:0000256" key="1">
    <source>
        <dbReference type="ARBA" id="ARBA00004175"/>
    </source>
</evidence>
<dbReference type="PROSITE" id="PS50088">
    <property type="entry name" value="ANK_REPEAT"/>
    <property type="match status" value="1"/>
</dbReference>
<dbReference type="Pfam" id="PF12796">
    <property type="entry name" value="Ank_2"/>
    <property type="match status" value="1"/>
</dbReference>
<dbReference type="GO" id="GO:0016567">
    <property type="term" value="P:protein ubiquitination"/>
    <property type="evidence" value="ECO:0007669"/>
    <property type="project" value="TreeGrafter"/>
</dbReference>
<dbReference type="InterPro" id="IPR051573">
    <property type="entry name" value="Ankyrin-SOCS_box_domain"/>
</dbReference>
<dbReference type="SUPFAM" id="SSF48403">
    <property type="entry name" value="Ankyrin repeat"/>
    <property type="match status" value="1"/>
</dbReference>
<evidence type="ECO:0000256" key="8">
    <source>
        <dbReference type="ARBA" id="ARBA00022699"/>
    </source>
</evidence>
<keyword evidence="10" id="KW-0638">Presynaptic neurotoxin</keyword>
<evidence type="ECO:0000256" key="6">
    <source>
        <dbReference type="ARBA" id="ARBA00022537"/>
    </source>
</evidence>
<evidence type="ECO:0000256" key="7">
    <source>
        <dbReference type="ARBA" id="ARBA00022656"/>
    </source>
</evidence>
<gene>
    <name evidence="14" type="ORF">CEXT_812341</name>
</gene>
<evidence type="ECO:0000256" key="9">
    <source>
        <dbReference type="ARBA" id="ARBA00022737"/>
    </source>
</evidence>
<evidence type="ECO:0000256" key="13">
    <source>
        <dbReference type="PROSITE-ProRule" id="PRU00023"/>
    </source>
</evidence>
<reference evidence="14 15" key="1">
    <citation type="submission" date="2021-06" db="EMBL/GenBank/DDBJ databases">
        <title>Caerostris extrusa draft genome.</title>
        <authorList>
            <person name="Kono N."/>
            <person name="Arakawa K."/>
        </authorList>
    </citation>
    <scope>NUCLEOTIDE SEQUENCE [LARGE SCALE GENOMIC DNA]</scope>
</reference>
<keyword evidence="9" id="KW-0677">Repeat</keyword>
<dbReference type="GO" id="GO:0005576">
    <property type="term" value="C:extracellular region"/>
    <property type="evidence" value="ECO:0007669"/>
    <property type="project" value="UniProtKB-SubCell"/>
</dbReference>
<protein>
    <submittedName>
        <fullName evidence="14">Uncharacterized protein</fullName>
    </submittedName>
</protein>
<dbReference type="PROSITE" id="PS50297">
    <property type="entry name" value="ANK_REP_REGION"/>
    <property type="match status" value="1"/>
</dbReference>
<dbReference type="Gene3D" id="1.25.40.20">
    <property type="entry name" value="Ankyrin repeat-containing domain"/>
    <property type="match status" value="1"/>
</dbReference>
<evidence type="ECO:0000256" key="12">
    <source>
        <dbReference type="ARBA" id="ARBA00023298"/>
    </source>
</evidence>
<dbReference type="Proteomes" id="UP001054945">
    <property type="component" value="Unassembled WGS sequence"/>
</dbReference>
<evidence type="ECO:0000313" key="15">
    <source>
        <dbReference type="Proteomes" id="UP001054945"/>
    </source>
</evidence>
<comment type="similarity">
    <text evidence="3">Belongs to the ankyrin SOCS box (ASB) family.</text>
</comment>
<keyword evidence="5" id="KW-0964">Secreted</keyword>
<evidence type="ECO:0000313" key="14">
    <source>
        <dbReference type="EMBL" id="GIX82517.1"/>
    </source>
</evidence>
<keyword evidence="15" id="KW-1185">Reference proteome</keyword>
<dbReference type="PANTHER" id="PTHR24136">
    <property type="entry name" value="SOWAH (DROSOPHILA) HOMOLOG"/>
    <property type="match status" value="1"/>
</dbReference>